<dbReference type="GO" id="GO:0004523">
    <property type="term" value="F:RNA-DNA hybrid ribonuclease activity"/>
    <property type="evidence" value="ECO:0007669"/>
    <property type="project" value="InterPro"/>
</dbReference>
<feature type="domain" description="RNase H type-1" evidence="2">
    <location>
        <begin position="297"/>
        <end position="420"/>
    </location>
</feature>
<dbReference type="InterPro" id="IPR002156">
    <property type="entry name" value="RNaseH_domain"/>
</dbReference>
<sequence length="461" mass="51437">MLISTISTSKTQPKLSKQSTKTLKLKKMSNNQWSILRGSTYGKMYTLYFDGSHNNQDKKAGAGCVIMDSQGEFVVAAAYNLTQTYREYCDVAIVEAAALCIGLKLAKDRNLNLNLIKGDSTEVIDRVLDRSRRPSRPPLSRIIQQIIGLIDGQNIVIIRREANRVADKLAYWGCSRLEEGGREFYTTYFDLPPQVAELIRQEKSFSNIREEEDDGEGSSSLAENIGMAGSAVAGVAMLAWGMYKLVSGESSSDKDEHKNKAKAPQPREFIRTLDYASNNMSLNDDYYTLHYSGSDINQHQNGGAGCIIRNRYGKLIISATYNLNHLYPVQYNIAVAEAIAWSKGLKLAETKRLKLFRIIGDNKEVIDRVRGQEKKAPKVPLLSEIVGEIREALEKHSISPWNQVALIGRDENKVANELASLGSKLGCLGEKSYGSDNVLPFKLDQLIREDEVNIRGKNLLM</sequence>
<feature type="region of interest" description="Disordered" evidence="1">
    <location>
        <begin position="1"/>
        <end position="20"/>
    </location>
</feature>
<dbReference type="PANTHER" id="PTHR47723:SF23">
    <property type="entry name" value="REVERSE TRANSCRIPTASE-LIKE PROTEIN"/>
    <property type="match status" value="1"/>
</dbReference>
<dbReference type="CDD" id="cd06222">
    <property type="entry name" value="RNase_H_like"/>
    <property type="match status" value="2"/>
</dbReference>
<dbReference type="PANTHER" id="PTHR47723">
    <property type="entry name" value="OS05G0353850 PROTEIN"/>
    <property type="match status" value="1"/>
</dbReference>
<dbReference type="SUPFAM" id="SSF53098">
    <property type="entry name" value="Ribonuclease H-like"/>
    <property type="match status" value="2"/>
</dbReference>
<protein>
    <recommendedName>
        <fullName evidence="2">RNase H type-1 domain-containing protein</fullName>
    </recommendedName>
</protein>
<dbReference type="SMR" id="A0A803KVL1"/>
<evidence type="ECO:0000313" key="3">
    <source>
        <dbReference type="EnsemblPlants" id="AUR62003069-RA:cds"/>
    </source>
</evidence>
<dbReference type="Gene3D" id="3.30.420.10">
    <property type="entry name" value="Ribonuclease H-like superfamily/Ribonuclease H"/>
    <property type="match status" value="2"/>
</dbReference>
<dbReference type="InterPro" id="IPR044730">
    <property type="entry name" value="RNase_H-like_dom_plant"/>
</dbReference>
<dbReference type="InterPro" id="IPR053151">
    <property type="entry name" value="RNase_H-like"/>
</dbReference>
<dbReference type="AlphaFoldDB" id="A0A803KVL1"/>
<feature type="domain" description="RNase H type-1" evidence="2">
    <location>
        <begin position="49"/>
        <end position="171"/>
    </location>
</feature>
<name>A0A803KVL1_CHEQI</name>
<dbReference type="EnsemblPlants" id="AUR62003069-RA">
    <property type="protein sequence ID" value="AUR62003069-RA:cds"/>
    <property type="gene ID" value="AUR62003069"/>
</dbReference>
<dbReference type="Proteomes" id="UP000596660">
    <property type="component" value="Unplaced"/>
</dbReference>
<feature type="compositionally biased region" description="Polar residues" evidence="1">
    <location>
        <begin position="1"/>
        <end position="13"/>
    </location>
</feature>
<reference evidence="3" key="2">
    <citation type="submission" date="2021-03" db="UniProtKB">
        <authorList>
            <consortium name="EnsemblPlants"/>
        </authorList>
    </citation>
    <scope>IDENTIFICATION</scope>
</reference>
<dbReference type="InterPro" id="IPR036397">
    <property type="entry name" value="RNaseH_sf"/>
</dbReference>
<reference evidence="3" key="1">
    <citation type="journal article" date="2017" name="Nature">
        <title>The genome of Chenopodium quinoa.</title>
        <authorList>
            <person name="Jarvis D.E."/>
            <person name="Ho Y.S."/>
            <person name="Lightfoot D.J."/>
            <person name="Schmoeckel S.M."/>
            <person name="Li B."/>
            <person name="Borm T.J.A."/>
            <person name="Ohyanagi H."/>
            <person name="Mineta K."/>
            <person name="Michell C.T."/>
            <person name="Saber N."/>
            <person name="Kharbatia N.M."/>
            <person name="Rupper R.R."/>
            <person name="Sharp A.R."/>
            <person name="Dally N."/>
            <person name="Boughton B.A."/>
            <person name="Woo Y.H."/>
            <person name="Gao G."/>
            <person name="Schijlen E.G.W.M."/>
            <person name="Guo X."/>
            <person name="Momin A.A."/>
            <person name="Negrao S."/>
            <person name="Al-Babili S."/>
            <person name="Gehring C."/>
            <person name="Roessner U."/>
            <person name="Jung C."/>
            <person name="Murphy K."/>
            <person name="Arold S.T."/>
            <person name="Gojobori T."/>
            <person name="van der Linden C.G."/>
            <person name="van Loo E.N."/>
            <person name="Jellen E.N."/>
            <person name="Maughan P.J."/>
            <person name="Tester M."/>
        </authorList>
    </citation>
    <scope>NUCLEOTIDE SEQUENCE [LARGE SCALE GENOMIC DNA]</scope>
    <source>
        <strain evidence="3">cv. PI 614886</strain>
    </source>
</reference>
<dbReference type="GO" id="GO:0003676">
    <property type="term" value="F:nucleic acid binding"/>
    <property type="evidence" value="ECO:0007669"/>
    <property type="project" value="InterPro"/>
</dbReference>
<proteinExistence type="predicted"/>
<dbReference type="Pfam" id="PF13456">
    <property type="entry name" value="RVT_3"/>
    <property type="match status" value="2"/>
</dbReference>
<accession>A0A803KVL1</accession>
<evidence type="ECO:0000313" key="4">
    <source>
        <dbReference type="Proteomes" id="UP000596660"/>
    </source>
</evidence>
<keyword evidence="4" id="KW-1185">Reference proteome</keyword>
<evidence type="ECO:0000259" key="2">
    <source>
        <dbReference type="Pfam" id="PF13456"/>
    </source>
</evidence>
<organism evidence="3 4">
    <name type="scientific">Chenopodium quinoa</name>
    <name type="common">Quinoa</name>
    <dbReference type="NCBI Taxonomy" id="63459"/>
    <lineage>
        <taxon>Eukaryota</taxon>
        <taxon>Viridiplantae</taxon>
        <taxon>Streptophyta</taxon>
        <taxon>Embryophyta</taxon>
        <taxon>Tracheophyta</taxon>
        <taxon>Spermatophyta</taxon>
        <taxon>Magnoliopsida</taxon>
        <taxon>eudicotyledons</taxon>
        <taxon>Gunneridae</taxon>
        <taxon>Pentapetalae</taxon>
        <taxon>Caryophyllales</taxon>
        <taxon>Chenopodiaceae</taxon>
        <taxon>Chenopodioideae</taxon>
        <taxon>Atripliceae</taxon>
        <taxon>Chenopodium</taxon>
    </lineage>
</organism>
<dbReference type="Gramene" id="AUR62003069-RA">
    <property type="protein sequence ID" value="AUR62003069-RA:cds"/>
    <property type="gene ID" value="AUR62003069"/>
</dbReference>
<evidence type="ECO:0000256" key="1">
    <source>
        <dbReference type="SAM" id="MobiDB-lite"/>
    </source>
</evidence>
<dbReference type="InterPro" id="IPR012337">
    <property type="entry name" value="RNaseH-like_sf"/>
</dbReference>